<sequence length="64" mass="6963">EDLSITFQSNERVGLIGPNGAGKTTLLRILAEDEVPDSGTVDRSNEARIAYLPQIDIFPTQCDT</sequence>
<dbReference type="InterPro" id="IPR003439">
    <property type="entry name" value="ABC_transporter-like_ATP-bd"/>
</dbReference>
<dbReference type="SUPFAM" id="SSF52540">
    <property type="entry name" value="P-loop containing nucleoside triphosphate hydrolases"/>
    <property type="match status" value="1"/>
</dbReference>
<dbReference type="GO" id="GO:0016887">
    <property type="term" value="F:ATP hydrolysis activity"/>
    <property type="evidence" value="ECO:0007669"/>
    <property type="project" value="InterPro"/>
</dbReference>
<feature type="non-terminal residue" evidence="2">
    <location>
        <position position="1"/>
    </location>
</feature>
<evidence type="ECO:0000313" key="2">
    <source>
        <dbReference type="EMBL" id="GAG27806.1"/>
    </source>
</evidence>
<reference evidence="2" key="1">
    <citation type="journal article" date="2014" name="Front. Microbiol.">
        <title>High frequency of phylogenetically diverse reductive dehalogenase-homologous genes in deep subseafloor sedimentary metagenomes.</title>
        <authorList>
            <person name="Kawai M."/>
            <person name="Futagami T."/>
            <person name="Toyoda A."/>
            <person name="Takaki Y."/>
            <person name="Nishi S."/>
            <person name="Hori S."/>
            <person name="Arai W."/>
            <person name="Tsubouchi T."/>
            <person name="Morono Y."/>
            <person name="Uchiyama I."/>
            <person name="Ito T."/>
            <person name="Fujiyama A."/>
            <person name="Inagaki F."/>
            <person name="Takami H."/>
        </authorList>
    </citation>
    <scope>NUCLEOTIDE SEQUENCE</scope>
    <source>
        <strain evidence="2">Expedition CK06-06</strain>
    </source>
</reference>
<dbReference type="InterPro" id="IPR027417">
    <property type="entry name" value="P-loop_NTPase"/>
</dbReference>
<dbReference type="PANTHER" id="PTHR42855">
    <property type="entry name" value="ABC TRANSPORTER ATP-BINDING SUBUNIT"/>
    <property type="match status" value="1"/>
</dbReference>
<gene>
    <name evidence="2" type="ORF">S01H1_52187</name>
</gene>
<accession>X0XSF1</accession>
<dbReference type="AlphaFoldDB" id="X0XSF1"/>
<dbReference type="Gene3D" id="3.40.50.300">
    <property type="entry name" value="P-loop containing nucleotide triphosphate hydrolases"/>
    <property type="match status" value="1"/>
</dbReference>
<comment type="caution">
    <text evidence="2">The sequence shown here is derived from an EMBL/GenBank/DDBJ whole genome shotgun (WGS) entry which is preliminary data.</text>
</comment>
<feature type="domain" description="ABC transporter" evidence="1">
    <location>
        <begin position="2"/>
        <end position="54"/>
    </location>
</feature>
<organism evidence="2">
    <name type="scientific">marine sediment metagenome</name>
    <dbReference type="NCBI Taxonomy" id="412755"/>
    <lineage>
        <taxon>unclassified sequences</taxon>
        <taxon>metagenomes</taxon>
        <taxon>ecological metagenomes</taxon>
    </lineage>
</organism>
<dbReference type="PANTHER" id="PTHR42855:SF1">
    <property type="entry name" value="ABC TRANSPORTER DOMAIN-CONTAINING PROTEIN"/>
    <property type="match status" value="1"/>
</dbReference>
<proteinExistence type="predicted"/>
<dbReference type="GO" id="GO:0005524">
    <property type="term" value="F:ATP binding"/>
    <property type="evidence" value="ECO:0007669"/>
    <property type="project" value="InterPro"/>
</dbReference>
<name>X0XSF1_9ZZZZ</name>
<dbReference type="Pfam" id="PF00005">
    <property type="entry name" value="ABC_tran"/>
    <property type="match status" value="1"/>
</dbReference>
<dbReference type="EMBL" id="BARS01033723">
    <property type="protein sequence ID" value="GAG27806.1"/>
    <property type="molecule type" value="Genomic_DNA"/>
</dbReference>
<dbReference type="InterPro" id="IPR051309">
    <property type="entry name" value="ABCF_ATPase"/>
</dbReference>
<evidence type="ECO:0000259" key="1">
    <source>
        <dbReference type="Pfam" id="PF00005"/>
    </source>
</evidence>
<protein>
    <recommendedName>
        <fullName evidence="1">ABC transporter domain-containing protein</fullName>
    </recommendedName>
</protein>